<dbReference type="OMA" id="LYVEMID"/>
<dbReference type="Proteomes" id="UP000688137">
    <property type="component" value="Unassembled WGS sequence"/>
</dbReference>
<comment type="caution">
    <text evidence="2">The sequence shown here is derived from an EMBL/GenBank/DDBJ whole genome shotgun (WGS) entry which is preliminary data.</text>
</comment>
<reference evidence="2" key="1">
    <citation type="submission" date="2021-01" db="EMBL/GenBank/DDBJ databases">
        <authorList>
            <consortium name="Genoscope - CEA"/>
            <person name="William W."/>
        </authorList>
    </citation>
    <scope>NUCLEOTIDE SEQUENCE</scope>
</reference>
<feature type="region of interest" description="Disordered" evidence="1">
    <location>
        <begin position="142"/>
        <end position="161"/>
    </location>
</feature>
<name>A0A8S1LVJ8_PARPR</name>
<sequence>MSDNSSEENSTSSREINMQQMFIKLYVEMIDFKDNSKAYIEYFPQFDLGKMIQQNGINIFKLTNKLKELGIQLEGRTISYYSFDCEMYINCGMDPVHFSYIIPFEEIRLSNQLRIKCLQTSISLIHLVMSEEMNEKVNKMKEMDGNDQQNKQQQGQEIQKQCRRTKERRIGYIIEKVSKWREYYSGIMIDGENKRFTLEEAANKVNISKKSLDDYLLQIRYGRKYGFNFNEHKNEKVGVLRAFVKKNNCPKKKKIKTE</sequence>
<evidence type="ECO:0000256" key="1">
    <source>
        <dbReference type="SAM" id="MobiDB-lite"/>
    </source>
</evidence>
<evidence type="ECO:0000313" key="2">
    <source>
        <dbReference type="EMBL" id="CAD8068826.1"/>
    </source>
</evidence>
<gene>
    <name evidence="2" type="ORF">PPRIM_AZ9-3.1.T0430019</name>
</gene>
<dbReference type="EMBL" id="CAJJDM010000043">
    <property type="protein sequence ID" value="CAD8068826.1"/>
    <property type="molecule type" value="Genomic_DNA"/>
</dbReference>
<proteinExistence type="predicted"/>
<feature type="compositionally biased region" description="Low complexity" evidence="1">
    <location>
        <begin position="146"/>
        <end position="159"/>
    </location>
</feature>
<protein>
    <submittedName>
        <fullName evidence="2">Uncharacterized protein</fullName>
    </submittedName>
</protein>
<keyword evidence="3" id="KW-1185">Reference proteome</keyword>
<accession>A0A8S1LVJ8</accession>
<organism evidence="2 3">
    <name type="scientific">Paramecium primaurelia</name>
    <dbReference type="NCBI Taxonomy" id="5886"/>
    <lineage>
        <taxon>Eukaryota</taxon>
        <taxon>Sar</taxon>
        <taxon>Alveolata</taxon>
        <taxon>Ciliophora</taxon>
        <taxon>Intramacronucleata</taxon>
        <taxon>Oligohymenophorea</taxon>
        <taxon>Peniculida</taxon>
        <taxon>Parameciidae</taxon>
        <taxon>Paramecium</taxon>
    </lineage>
</organism>
<dbReference type="AlphaFoldDB" id="A0A8S1LVJ8"/>
<evidence type="ECO:0000313" key="3">
    <source>
        <dbReference type="Proteomes" id="UP000688137"/>
    </source>
</evidence>